<evidence type="ECO:0000256" key="3">
    <source>
        <dbReference type="ARBA" id="ARBA00023242"/>
    </source>
</evidence>
<protein>
    <submittedName>
        <fullName evidence="6">BZIP transcription factor</fullName>
    </submittedName>
</protein>
<dbReference type="GO" id="GO:0003677">
    <property type="term" value="F:DNA binding"/>
    <property type="evidence" value="ECO:0007669"/>
    <property type="project" value="UniProtKB-KW"/>
</dbReference>
<organism evidence="6 7">
    <name type="scientific">Nitzschia inconspicua</name>
    <dbReference type="NCBI Taxonomy" id="303405"/>
    <lineage>
        <taxon>Eukaryota</taxon>
        <taxon>Sar</taxon>
        <taxon>Stramenopiles</taxon>
        <taxon>Ochrophyta</taxon>
        <taxon>Bacillariophyta</taxon>
        <taxon>Bacillariophyceae</taxon>
        <taxon>Bacillariophycidae</taxon>
        <taxon>Bacillariales</taxon>
        <taxon>Bacillariaceae</taxon>
        <taxon>Nitzschia</taxon>
    </lineage>
</organism>
<comment type="subcellular location">
    <subcellularLocation>
        <location evidence="1">Nucleus</location>
    </subcellularLocation>
</comment>
<evidence type="ECO:0000256" key="2">
    <source>
        <dbReference type="ARBA" id="ARBA00023125"/>
    </source>
</evidence>
<sequence>MTVNALLPPPDMSHHDEDVFNMDFAELGDFLGEMEFHPEMHPSTNAMAAQPISPESATALTSGVHALDLPFPPSLQNIDVASPSEIDPSIRVSPASSVAEDNSVHSDSDEAFSSHVPETVLTTSNSEIQVAHLKNQKAATTKSATSKDDVVAAKKNRRRERNREHAKRCRSRKKNYLKSLEDSVVDLKKENEQLRRLMMTKFSREELAAFMKDRSTITPVDRFAASLMKKPEATPLATATDYLQSLREGCGTD</sequence>
<evidence type="ECO:0000313" key="7">
    <source>
        <dbReference type="Proteomes" id="UP000693970"/>
    </source>
</evidence>
<dbReference type="SMART" id="SM00338">
    <property type="entry name" value="BRLZ"/>
    <property type="match status" value="1"/>
</dbReference>
<gene>
    <name evidence="6" type="ORF">IV203_003698</name>
</gene>
<dbReference type="PROSITE" id="PS50217">
    <property type="entry name" value="BZIP"/>
    <property type="match status" value="1"/>
</dbReference>
<evidence type="ECO:0000259" key="5">
    <source>
        <dbReference type="PROSITE" id="PS50217"/>
    </source>
</evidence>
<dbReference type="AlphaFoldDB" id="A0A9K3PNZ5"/>
<dbReference type="InterPro" id="IPR004827">
    <property type="entry name" value="bZIP"/>
</dbReference>
<name>A0A9K3PNZ5_9STRA</name>
<accession>A0A9K3PNZ5</accession>
<dbReference type="Proteomes" id="UP000693970">
    <property type="component" value="Unassembled WGS sequence"/>
</dbReference>
<reference evidence="6" key="1">
    <citation type="journal article" date="2021" name="Sci. Rep.">
        <title>Diploid genomic architecture of Nitzschia inconspicua, an elite biomass production diatom.</title>
        <authorList>
            <person name="Oliver A."/>
            <person name="Podell S."/>
            <person name="Pinowska A."/>
            <person name="Traller J.C."/>
            <person name="Smith S.R."/>
            <person name="McClure R."/>
            <person name="Beliaev A."/>
            <person name="Bohutskyi P."/>
            <person name="Hill E.A."/>
            <person name="Rabines A."/>
            <person name="Zheng H."/>
            <person name="Allen L.Z."/>
            <person name="Kuo A."/>
            <person name="Grigoriev I.V."/>
            <person name="Allen A.E."/>
            <person name="Hazlebeck D."/>
            <person name="Allen E.E."/>
        </authorList>
    </citation>
    <scope>NUCLEOTIDE SEQUENCE</scope>
    <source>
        <strain evidence="6">Hildebrandi</strain>
    </source>
</reference>
<keyword evidence="2" id="KW-0238">DNA-binding</keyword>
<dbReference type="EMBL" id="JAGRRH010000016">
    <property type="protein sequence ID" value="KAG7354342.1"/>
    <property type="molecule type" value="Genomic_DNA"/>
</dbReference>
<keyword evidence="7" id="KW-1185">Reference proteome</keyword>
<dbReference type="InterPro" id="IPR043452">
    <property type="entry name" value="BZIP46-like"/>
</dbReference>
<dbReference type="GO" id="GO:0005634">
    <property type="term" value="C:nucleus"/>
    <property type="evidence" value="ECO:0007669"/>
    <property type="project" value="UniProtKB-SubCell"/>
</dbReference>
<feature type="region of interest" description="Disordered" evidence="4">
    <location>
        <begin position="135"/>
        <end position="172"/>
    </location>
</feature>
<dbReference type="CDD" id="cd14809">
    <property type="entry name" value="bZIP_AUREO-like"/>
    <property type="match status" value="1"/>
</dbReference>
<keyword evidence="3" id="KW-0539">Nucleus</keyword>
<dbReference type="PANTHER" id="PTHR22952:SF175">
    <property type="entry name" value="PROTEIN ABSCISIC ACID-INSENSITIVE 5"/>
    <property type="match status" value="1"/>
</dbReference>
<evidence type="ECO:0000256" key="1">
    <source>
        <dbReference type="ARBA" id="ARBA00004123"/>
    </source>
</evidence>
<dbReference type="Pfam" id="PF00170">
    <property type="entry name" value="bZIP_1"/>
    <property type="match status" value="1"/>
</dbReference>
<dbReference type="PANTHER" id="PTHR22952">
    <property type="entry name" value="CAMP-RESPONSE ELEMENT BINDING PROTEIN-RELATED"/>
    <property type="match status" value="1"/>
</dbReference>
<dbReference type="GO" id="GO:0003700">
    <property type="term" value="F:DNA-binding transcription factor activity"/>
    <property type="evidence" value="ECO:0007669"/>
    <property type="project" value="InterPro"/>
</dbReference>
<evidence type="ECO:0000313" key="6">
    <source>
        <dbReference type="EMBL" id="KAG7354342.1"/>
    </source>
</evidence>
<dbReference type="GO" id="GO:0045893">
    <property type="term" value="P:positive regulation of DNA-templated transcription"/>
    <property type="evidence" value="ECO:0007669"/>
    <property type="project" value="InterPro"/>
</dbReference>
<proteinExistence type="predicted"/>
<feature type="region of interest" description="Disordered" evidence="4">
    <location>
        <begin position="86"/>
        <end position="114"/>
    </location>
</feature>
<comment type="caution">
    <text evidence="6">The sequence shown here is derived from an EMBL/GenBank/DDBJ whole genome shotgun (WGS) entry which is preliminary data.</text>
</comment>
<feature type="domain" description="BZIP" evidence="5">
    <location>
        <begin position="152"/>
        <end position="196"/>
    </location>
</feature>
<reference evidence="6" key="2">
    <citation type="submission" date="2021-04" db="EMBL/GenBank/DDBJ databases">
        <authorList>
            <person name="Podell S."/>
        </authorList>
    </citation>
    <scope>NUCLEOTIDE SEQUENCE</scope>
    <source>
        <strain evidence="6">Hildebrandi</strain>
    </source>
</reference>
<evidence type="ECO:0000256" key="4">
    <source>
        <dbReference type="SAM" id="MobiDB-lite"/>
    </source>
</evidence>
<feature type="compositionally biased region" description="Basic residues" evidence="4">
    <location>
        <begin position="154"/>
        <end position="172"/>
    </location>
</feature>